<evidence type="ECO:0000256" key="5">
    <source>
        <dbReference type="ARBA" id="ARBA00022801"/>
    </source>
</evidence>
<protein>
    <recommendedName>
        <fullName evidence="14">Reverse transcriptase domain-containing protein</fullName>
    </recommendedName>
</protein>
<feature type="domain" description="Retrotransposon gag" evidence="10">
    <location>
        <begin position="853"/>
        <end position="937"/>
    </location>
</feature>
<evidence type="ECO:0000256" key="3">
    <source>
        <dbReference type="ARBA" id="ARBA00022722"/>
    </source>
</evidence>
<evidence type="ECO:0000259" key="10">
    <source>
        <dbReference type="Pfam" id="PF03732"/>
    </source>
</evidence>
<evidence type="ECO:0000259" key="11">
    <source>
        <dbReference type="Pfam" id="PF17917"/>
    </source>
</evidence>
<keyword evidence="2" id="KW-0548">Nucleotidyltransferase</keyword>
<feature type="domain" description="Reverse transcriptase" evidence="9">
    <location>
        <begin position="314"/>
        <end position="445"/>
    </location>
</feature>
<proteinExistence type="predicted"/>
<dbReference type="FunFam" id="3.10.20.370:FF:000001">
    <property type="entry name" value="Retrovirus-related Pol polyprotein from transposon 17.6-like protein"/>
    <property type="match status" value="1"/>
</dbReference>
<dbReference type="PANTHER" id="PTHR37984">
    <property type="entry name" value="PROTEIN CBG26694"/>
    <property type="match status" value="1"/>
</dbReference>
<dbReference type="InterPro" id="IPR043502">
    <property type="entry name" value="DNA/RNA_pol_sf"/>
</dbReference>
<keyword evidence="5" id="KW-0378">Hydrolase</keyword>
<dbReference type="InterPro" id="IPR005162">
    <property type="entry name" value="Retrotrans_gag_dom"/>
</dbReference>
<dbReference type="InterPro" id="IPR041577">
    <property type="entry name" value="RT_RNaseH_2"/>
</dbReference>
<dbReference type="InterPro" id="IPR041373">
    <property type="entry name" value="RT_RNaseH"/>
</dbReference>
<dbReference type="GO" id="GO:0003964">
    <property type="term" value="F:RNA-directed DNA polymerase activity"/>
    <property type="evidence" value="ECO:0007669"/>
    <property type="project" value="UniProtKB-KW"/>
</dbReference>
<keyword evidence="7" id="KW-0511">Multifunctional enzyme</keyword>
<comment type="caution">
    <text evidence="13">The sequence shown here is derived from an EMBL/GenBank/DDBJ whole genome shotgun (WGS) entry which is preliminary data.</text>
</comment>
<evidence type="ECO:0000256" key="1">
    <source>
        <dbReference type="ARBA" id="ARBA00022679"/>
    </source>
</evidence>
<reference evidence="13" key="1">
    <citation type="journal article" date="2019" name="Sci. Rep.">
        <title>Draft genome of Tanacetum cinerariifolium, the natural source of mosquito coil.</title>
        <authorList>
            <person name="Yamashiro T."/>
            <person name="Shiraishi A."/>
            <person name="Satake H."/>
            <person name="Nakayama K."/>
        </authorList>
    </citation>
    <scope>NUCLEOTIDE SEQUENCE</scope>
</reference>
<dbReference type="GO" id="GO:0016787">
    <property type="term" value="F:hydrolase activity"/>
    <property type="evidence" value="ECO:0007669"/>
    <property type="project" value="UniProtKB-KW"/>
</dbReference>
<gene>
    <name evidence="13" type="ORF">Tci_020646</name>
</gene>
<name>A0A6L2KGQ7_TANCI</name>
<evidence type="ECO:0000313" key="13">
    <source>
        <dbReference type="EMBL" id="GEU48668.1"/>
    </source>
</evidence>
<dbReference type="SUPFAM" id="SSF56672">
    <property type="entry name" value="DNA/RNA polymerases"/>
    <property type="match status" value="2"/>
</dbReference>
<evidence type="ECO:0000256" key="2">
    <source>
        <dbReference type="ARBA" id="ARBA00022695"/>
    </source>
</evidence>
<dbReference type="GO" id="GO:0004519">
    <property type="term" value="F:endonuclease activity"/>
    <property type="evidence" value="ECO:0007669"/>
    <property type="project" value="UniProtKB-KW"/>
</dbReference>
<organism evidence="13">
    <name type="scientific">Tanacetum cinerariifolium</name>
    <name type="common">Dalmatian daisy</name>
    <name type="synonym">Chrysanthemum cinerariifolium</name>
    <dbReference type="NCBI Taxonomy" id="118510"/>
    <lineage>
        <taxon>Eukaryota</taxon>
        <taxon>Viridiplantae</taxon>
        <taxon>Streptophyta</taxon>
        <taxon>Embryophyta</taxon>
        <taxon>Tracheophyta</taxon>
        <taxon>Spermatophyta</taxon>
        <taxon>Magnoliopsida</taxon>
        <taxon>eudicotyledons</taxon>
        <taxon>Gunneridae</taxon>
        <taxon>Pentapetalae</taxon>
        <taxon>asterids</taxon>
        <taxon>campanulids</taxon>
        <taxon>Asterales</taxon>
        <taxon>Asteraceae</taxon>
        <taxon>Asteroideae</taxon>
        <taxon>Anthemideae</taxon>
        <taxon>Anthemidinae</taxon>
        <taxon>Tanacetum</taxon>
    </lineage>
</organism>
<dbReference type="Pfam" id="PF17919">
    <property type="entry name" value="RT_RNaseH_2"/>
    <property type="match status" value="1"/>
</dbReference>
<evidence type="ECO:0000256" key="8">
    <source>
        <dbReference type="SAM" id="MobiDB-lite"/>
    </source>
</evidence>
<dbReference type="InterPro" id="IPR050951">
    <property type="entry name" value="Retrovirus_Pol_polyprotein"/>
</dbReference>
<dbReference type="FunFam" id="3.30.70.270:FF:000020">
    <property type="entry name" value="Transposon Tf2-6 polyprotein-like Protein"/>
    <property type="match status" value="1"/>
</dbReference>
<evidence type="ECO:0000256" key="7">
    <source>
        <dbReference type="ARBA" id="ARBA00023268"/>
    </source>
</evidence>
<evidence type="ECO:0000256" key="6">
    <source>
        <dbReference type="ARBA" id="ARBA00022918"/>
    </source>
</evidence>
<keyword evidence="4" id="KW-0255">Endonuclease</keyword>
<feature type="region of interest" description="Disordered" evidence="8">
    <location>
        <begin position="1"/>
        <end position="33"/>
    </location>
</feature>
<dbReference type="CDD" id="cd01647">
    <property type="entry name" value="RT_LTR"/>
    <property type="match status" value="1"/>
</dbReference>
<feature type="compositionally biased region" description="Basic and acidic residues" evidence="8">
    <location>
        <begin position="185"/>
        <end position="197"/>
    </location>
</feature>
<dbReference type="InterPro" id="IPR000477">
    <property type="entry name" value="RT_dom"/>
</dbReference>
<keyword evidence="3" id="KW-0540">Nuclease</keyword>
<feature type="domain" description="Reverse transcriptase RNase H-like" evidence="11">
    <location>
        <begin position="1078"/>
        <end position="1168"/>
    </location>
</feature>
<evidence type="ECO:0008006" key="14">
    <source>
        <dbReference type="Google" id="ProtNLM"/>
    </source>
</evidence>
<dbReference type="Gene3D" id="3.10.10.10">
    <property type="entry name" value="HIV Type 1 Reverse Transcriptase, subunit A, domain 1"/>
    <property type="match status" value="2"/>
</dbReference>
<dbReference type="EMBL" id="BKCJ010002453">
    <property type="protein sequence ID" value="GEU48668.1"/>
    <property type="molecule type" value="Genomic_DNA"/>
</dbReference>
<evidence type="ECO:0000259" key="9">
    <source>
        <dbReference type="Pfam" id="PF00078"/>
    </source>
</evidence>
<dbReference type="Pfam" id="PF17917">
    <property type="entry name" value="RT_RNaseH"/>
    <property type="match status" value="1"/>
</dbReference>
<dbReference type="Pfam" id="PF00078">
    <property type="entry name" value="RVT_1"/>
    <property type="match status" value="1"/>
</dbReference>
<dbReference type="Gene3D" id="3.30.70.270">
    <property type="match status" value="1"/>
</dbReference>
<evidence type="ECO:0000259" key="12">
    <source>
        <dbReference type="Pfam" id="PF17919"/>
    </source>
</evidence>
<keyword evidence="1" id="KW-0808">Transferase</keyword>
<dbReference type="Pfam" id="PF03732">
    <property type="entry name" value="Retrotrans_gag"/>
    <property type="match status" value="1"/>
</dbReference>
<dbReference type="AlphaFoldDB" id="A0A6L2KGQ7"/>
<keyword evidence="6" id="KW-0695">RNA-directed DNA polymerase</keyword>
<dbReference type="CDD" id="cd09274">
    <property type="entry name" value="RNase_HI_RT_Ty3"/>
    <property type="match status" value="1"/>
</dbReference>
<accession>A0A6L2KGQ7</accession>
<evidence type="ECO:0000256" key="4">
    <source>
        <dbReference type="ARBA" id="ARBA00022759"/>
    </source>
</evidence>
<feature type="domain" description="Reverse transcriptase/retrotransposon-derived protein RNase H-like" evidence="12">
    <location>
        <begin position="487"/>
        <end position="536"/>
    </location>
</feature>
<dbReference type="PANTHER" id="PTHR37984:SF5">
    <property type="entry name" value="PROTEIN NYNRIN-LIKE"/>
    <property type="match status" value="1"/>
</dbReference>
<dbReference type="InterPro" id="IPR043128">
    <property type="entry name" value="Rev_trsase/Diguanyl_cyclase"/>
</dbReference>
<feature type="region of interest" description="Disordered" evidence="8">
    <location>
        <begin position="173"/>
        <end position="200"/>
    </location>
</feature>
<feature type="compositionally biased region" description="Basic and acidic residues" evidence="8">
    <location>
        <begin position="21"/>
        <end position="32"/>
    </location>
</feature>
<sequence>MTRSAGRPAADTLEGVTGVRLGRDGRGRRPTEGFRGVNRNVKRANEGAPNFLTIIAQQLQNLLPAMLAQVGNQGDVGNQNGNVVNENIGNVLVNGNRVGCSYKEFLACNPKKYDGKALMWWNSHIRTLSQEVVNHAMVEVGHAAYTDRFHELARLVPHLVTLESRMIKRNGSIKKVEKSGNVGEPNKDKSGKDDNKRTRTGNVFATTINPVGRENTEIKGHVFDINLIPFGHGSFDVIIGERREEKAILLMSTKASDKKQGQIVVVRDFPEVFSNDLSGLSPIWETKFQSELIPGAMPVAKSPYRLAPSKLEELMCSDYKELNKLIVRNRYPLPRIDDLFDQLQESYFFSKIDLRSGYHQLRVHEDDIPKTTFRTRYRHFEFIAMPFDLTNAPAVFMDLMNRVCKPYHDKFVIVFIDDVLIYSKAQEDHVEHLSKIEDVKNWKSLRTPFEVRSFLRLARYYRSFIENFSKIAKSLTILTQKCKTFDWGEEQEFAFETLKDKLCNAHVLSLPDGPEDFVVYCDASRIRLGCVLMQESVICMDQKSLQHMFSQKDLNMRQRRWIELFSDYDCEIRYYPGKLSIKDRILTTQKEAVDEFVGLQKGADKMYYDLRDRYWWRGIKKYIAEVMSSPTHHTLDIEDAFSFNFSDYILASSDYVPASPGKTYFSSSNNSFGLVPIALPTLLLFHDDPYMKVVLAYYAKESPIPPQVITPPSPMLSPMFNPQEFFLPKELLPPKKQGCDRSSSFTPTLPQEFEIRESFRKTSLEHHEEQIEEILNHLDELSLDRIENMEDNIEGLGKGQNASQKDINICSTGHDSGCHQATSSKGVVGLIHWFERTESVFSRSNCTEDCKVKFATGILTEEALSWWNSFAQPIRIEEPYKITWVEFKKLLIKKYYPQTKVQKMEDEFYHLTVKGNDLKTYMGRFKELCKYQVITNESLTTEELSTTTTTVTPPPTAVTIITNHDETEDKKPSGLMLLPELRTVAILETVPCVRNTPYITHDLALSSVILATSLPPVHQVEFQIDLIPGATPIARAPYRLAPSEMQELSDQVQELADRGNHQLRVRDEDIPKTAFKMSDASHQGLGAMLMQREKVISYASRQLKPNEENYTTLDLELGAVVFALKIWRHYLYSTKCTVFINHKSLQHILDQKELNTRQRRWLELLAGYDYEIRYHPRKANFVANALNRKEKIKPL</sequence>